<keyword evidence="8" id="KW-0445">Lipid transport</keyword>
<evidence type="ECO:0000313" key="12">
    <source>
        <dbReference type="Proteomes" id="UP000694398"/>
    </source>
</evidence>
<evidence type="ECO:0000256" key="9">
    <source>
        <dbReference type="ARBA" id="ARBA00031172"/>
    </source>
</evidence>
<evidence type="ECO:0000256" key="6">
    <source>
        <dbReference type="ARBA" id="ARBA00022525"/>
    </source>
</evidence>
<dbReference type="Ensembl" id="ENSCLAT00000001701.1">
    <property type="protein sequence ID" value="ENSCLAP00000001658.1"/>
    <property type="gene ID" value="ENSCLAG00000001239.1"/>
</dbReference>
<reference evidence="11" key="2">
    <citation type="submission" date="2025-09" db="UniProtKB">
        <authorList>
            <consortium name="Ensembl"/>
        </authorList>
    </citation>
    <scope>IDENTIFICATION</scope>
</reference>
<evidence type="ECO:0000313" key="11">
    <source>
        <dbReference type="Ensembl" id="ENSCLAP00000001658.1"/>
    </source>
</evidence>
<comment type="subcellular location">
    <subcellularLocation>
        <location evidence="2">Secreted</location>
    </subcellularLocation>
</comment>
<gene>
    <name evidence="11" type="primary">Apoc4</name>
</gene>
<dbReference type="GO" id="GO:0006869">
    <property type="term" value="P:lipid transport"/>
    <property type="evidence" value="ECO:0007669"/>
    <property type="project" value="UniProtKB-KW"/>
</dbReference>
<dbReference type="GO" id="GO:0010890">
    <property type="term" value="P:positive regulation of triglyceride storage"/>
    <property type="evidence" value="ECO:0007669"/>
    <property type="project" value="TreeGrafter"/>
</dbReference>
<proteinExistence type="inferred from homology"/>
<dbReference type="Pfam" id="PF15119">
    <property type="entry name" value="APOC4"/>
    <property type="match status" value="1"/>
</dbReference>
<name>A0A8C2UMN7_CHILA</name>
<feature type="compositionally biased region" description="Polar residues" evidence="10">
    <location>
        <begin position="1"/>
        <end position="13"/>
    </location>
</feature>
<dbReference type="OMA" id="KWQWFWG"/>
<sequence>HTSAEDPSPNTGPEESRWGLSSLRGLIEPMVTRTRERWQWLWGSGTFRGFIQTYYEDHLKDLGPRTQAWLTSSKDSLLNKTLSLCPRLLCKNQAQD</sequence>
<reference evidence="11" key="1">
    <citation type="submission" date="2025-08" db="UniProtKB">
        <authorList>
            <consortium name="Ensembl"/>
        </authorList>
    </citation>
    <scope>IDENTIFICATION</scope>
</reference>
<dbReference type="PANTHER" id="PTHR32288">
    <property type="entry name" value="APOLIPOPROTEIN C-IV"/>
    <property type="match status" value="1"/>
</dbReference>
<accession>A0A8C2UMN7</accession>
<evidence type="ECO:0000256" key="8">
    <source>
        <dbReference type="ARBA" id="ARBA00023055"/>
    </source>
</evidence>
<evidence type="ECO:0000256" key="4">
    <source>
        <dbReference type="ARBA" id="ARBA00013939"/>
    </source>
</evidence>
<evidence type="ECO:0000256" key="10">
    <source>
        <dbReference type="SAM" id="MobiDB-lite"/>
    </source>
</evidence>
<evidence type="ECO:0000256" key="3">
    <source>
        <dbReference type="ARBA" id="ARBA00007402"/>
    </source>
</evidence>
<evidence type="ECO:0000256" key="2">
    <source>
        <dbReference type="ARBA" id="ARBA00004613"/>
    </source>
</evidence>
<dbReference type="InterPro" id="IPR028120">
    <property type="entry name" value="APOC4"/>
</dbReference>
<comment type="function">
    <text evidence="1">May participate in lipoprotein metabolism.</text>
</comment>
<evidence type="ECO:0000256" key="5">
    <source>
        <dbReference type="ARBA" id="ARBA00022448"/>
    </source>
</evidence>
<dbReference type="GO" id="GO:0034361">
    <property type="term" value="C:very-low-density lipoprotein particle"/>
    <property type="evidence" value="ECO:0007669"/>
    <property type="project" value="Ensembl"/>
</dbReference>
<keyword evidence="5" id="KW-0813">Transport</keyword>
<feature type="region of interest" description="Disordered" evidence="10">
    <location>
        <begin position="1"/>
        <end position="20"/>
    </location>
</feature>
<keyword evidence="7" id="KW-0732">Signal</keyword>
<organism evidence="11 12">
    <name type="scientific">Chinchilla lanigera</name>
    <name type="common">Long-tailed chinchilla</name>
    <name type="synonym">Chinchilla villidera</name>
    <dbReference type="NCBI Taxonomy" id="34839"/>
    <lineage>
        <taxon>Eukaryota</taxon>
        <taxon>Metazoa</taxon>
        <taxon>Chordata</taxon>
        <taxon>Craniata</taxon>
        <taxon>Vertebrata</taxon>
        <taxon>Euteleostomi</taxon>
        <taxon>Mammalia</taxon>
        <taxon>Eutheria</taxon>
        <taxon>Euarchontoglires</taxon>
        <taxon>Glires</taxon>
        <taxon>Rodentia</taxon>
        <taxon>Hystricomorpha</taxon>
        <taxon>Chinchillidae</taxon>
        <taxon>Chinchilla</taxon>
    </lineage>
</organism>
<comment type="similarity">
    <text evidence="3">Belongs to the apolipoprotein C4 family.</text>
</comment>
<dbReference type="GO" id="GO:0034364">
    <property type="term" value="C:high-density lipoprotein particle"/>
    <property type="evidence" value="ECO:0007669"/>
    <property type="project" value="TreeGrafter"/>
</dbReference>
<dbReference type="GeneTree" id="ENSGT00390000015914"/>
<keyword evidence="12" id="KW-1185">Reference proteome</keyword>
<dbReference type="Proteomes" id="UP000694398">
    <property type="component" value="Unassembled WGS sequence"/>
</dbReference>
<dbReference type="AlphaFoldDB" id="A0A8C2UMN7"/>
<dbReference type="GO" id="GO:0070328">
    <property type="term" value="P:triglyceride homeostasis"/>
    <property type="evidence" value="ECO:0007669"/>
    <property type="project" value="TreeGrafter"/>
</dbReference>
<protein>
    <recommendedName>
        <fullName evidence="4">Apolipoprotein C-IV</fullName>
    </recommendedName>
    <alternativeName>
        <fullName evidence="9">Apolipoprotein C4</fullName>
    </alternativeName>
</protein>
<evidence type="ECO:0000256" key="7">
    <source>
        <dbReference type="ARBA" id="ARBA00022729"/>
    </source>
</evidence>
<dbReference type="PANTHER" id="PTHR32288:SF0">
    <property type="entry name" value="APOLIPOPROTEIN C-IV"/>
    <property type="match status" value="1"/>
</dbReference>
<evidence type="ECO:0000256" key="1">
    <source>
        <dbReference type="ARBA" id="ARBA00003688"/>
    </source>
</evidence>
<keyword evidence="6" id="KW-0964">Secreted</keyword>